<comment type="caution">
    <text evidence="1">The sequence shown here is derived from an EMBL/GenBank/DDBJ whole genome shotgun (WGS) entry which is preliminary data.</text>
</comment>
<evidence type="ECO:0000313" key="2">
    <source>
        <dbReference type="Proteomes" id="UP001227268"/>
    </source>
</evidence>
<dbReference type="Proteomes" id="UP001227268">
    <property type="component" value="Unassembled WGS sequence"/>
</dbReference>
<protein>
    <submittedName>
        <fullName evidence="1">Uncharacterized protein</fullName>
    </submittedName>
</protein>
<name>A0ACC2V8G6_9TREE</name>
<sequence>MAVEDTYTTGPLFGQGWKQIEEWPQAGPSRLQGATGNNTEVDAAALAEKEDEDEYEEEEEEIYVMIDLGPNADPLTLGISTEYQLIGLDTPTPFLKIGNDVFQGTPQRLIGSEIITKDTRDPQNPIKHSHPAIGHTNYRISLEPVKLVPHSMDPAHKKPKERPPLFARDAPPEPPVAATSKRGTARATSAENSGETPESPVAYTSSKPAQPASAGPSSKKKPAVATRVTPLSTRYVIPASGEISADGILRIDGQEVRMGRKPRKSKKAAAAEDEADGSAMEVDIPDAVLHQDDAGPSSVPSSNNNAVADGGQDTRPPDLQRLFMPDAPHGYTKRGVPKKTPGRRAQPKKTVVEGSASQQSGTVNQAQPTLDRSVPLATAATTATVMGESVNDTEERGNATGERVNVPDETSAMEVDDRDEGDAPVPEETGATGQATQGPSEPTAGPA</sequence>
<proteinExistence type="predicted"/>
<gene>
    <name evidence="1" type="ORF">QFC21_005522</name>
</gene>
<reference evidence="1" key="1">
    <citation type="submission" date="2023-04" db="EMBL/GenBank/DDBJ databases">
        <title>Draft Genome sequencing of Naganishia species isolated from polar environments using Oxford Nanopore Technology.</title>
        <authorList>
            <person name="Leo P."/>
            <person name="Venkateswaran K."/>
        </authorList>
    </citation>
    <scope>NUCLEOTIDE SEQUENCE</scope>
    <source>
        <strain evidence="1">MNA-CCFEE 5423</strain>
    </source>
</reference>
<evidence type="ECO:0000313" key="1">
    <source>
        <dbReference type="EMBL" id="KAJ9095650.1"/>
    </source>
</evidence>
<keyword evidence="2" id="KW-1185">Reference proteome</keyword>
<dbReference type="EMBL" id="JASBWT010000021">
    <property type="protein sequence ID" value="KAJ9095650.1"/>
    <property type="molecule type" value="Genomic_DNA"/>
</dbReference>
<organism evidence="1 2">
    <name type="scientific">Naganishia friedmannii</name>
    <dbReference type="NCBI Taxonomy" id="89922"/>
    <lineage>
        <taxon>Eukaryota</taxon>
        <taxon>Fungi</taxon>
        <taxon>Dikarya</taxon>
        <taxon>Basidiomycota</taxon>
        <taxon>Agaricomycotina</taxon>
        <taxon>Tremellomycetes</taxon>
        <taxon>Filobasidiales</taxon>
        <taxon>Filobasidiaceae</taxon>
        <taxon>Naganishia</taxon>
    </lineage>
</organism>
<accession>A0ACC2V8G6</accession>